<dbReference type="Proteomes" id="UP000033423">
    <property type="component" value="Unassembled WGS sequence"/>
</dbReference>
<name>A0A0F3GM72_9BACT</name>
<sequence length="140" mass="15278">MFIQFPKNRFWFFNIPNDIKNAYRQRDSIIPNPMISMTITLPDAPGFLATPSQALLSPRPCPILAPKAATPMANPAPIATIAFTFDAEAPSAPVSANAMGAKTNIIISASITIESFFISTSLFKFISSKSAISLLRLPWF</sequence>
<protein>
    <submittedName>
        <fullName evidence="1">Uncharacterized protein</fullName>
    </submittedName>
</protein>
<accession>A0A0F3GM72</accession>
<gene>
    <name evidence="1" type="ORF">MBAV_006045</name>
</gene>
<evidence type="ECO:0000313" key="2">
    <source>
        <dbReference type="Proteomes" id="UP000033423"/>
    </source>
</evidence>
<dbReference type="AlphaFoldDB" id="A0A0F3GM72"/>
<proteinExistence type="predicted"/>
<reference evidence="1 2" key="1">
    <citation type="submission" date="2015-02" db="EMBL/GenBank/DDBJ databases">
        <title>Single-cell genomics of uncultivated deep-branching MTB reveals a conserved set of magnetosome genes.</title>
        <authorList>
            <person name="Kolinko S."/>
            <person name="Richter M."/>
            <person name="Glockner F.O."/>
            <person name="Brachmann A."/>
            <person name="Schuler D."/>
        </authorList>
    </citation>
    <scope>NUCLEOTIDE SEQUENCE [LARGE SCALE GENOMIC DNA]</scope>
    <source>
        <strain evidence="1">TM-1</strain>
    </source>
</reference>
<dbReference type="EMBL" id="LACI01002564">
    <property type="protein sequence ID" value="KJU81763.1"/>
    <property type="molecule type" value="Genomic_DNA"/>
</dbReference>
<evidence type="ECO:0000313" key="1">
    <source>
        <dbReference type="EMBL" id="KJU81763.1"/>
    </source>
</evidence>
<organism evidence="1 2">
    <name type="scientific">Candidatus Magnetobacterium bavaricum</name>
    <dbReference type="NCBI Taxonomy" id="29290"/>
    <lineage>
        <taxon>Bacteria</taxon>
        <taxon>Pseudomonadati</taxon>
        <taxon>Nitrospirota</taxon>
        <taxon>Thermodesulfovibrionia</taxon>
        <taxon>Thermodesulfovibrionales</taxon>
        <taxon>Candidatus Magnetobacteriaceae</taxon>
        <taxon>Candidatus Magnetobacterium</taxon>
    </lineage>
</organism>
<keyword evidence="2" id="KW-1185">Reference proteome</keyword>
<comment type="caution">
    <text evidence="1">The sequence shown here is derived from an EMBL/GenBank/DDBJ whole genome shotgun (WGS) entry which is preliminary data.</text>
</comment>